<reference evidence="2 3" key="1">
    <citation type="journal article" date="2016" name="Front. Microbiol.">
        <title>Genomic Resource of Rice Seed Associated Bacteria.</title>
        <authorList>
            <person name="Midha S."/>
            <person name="Bansal K."/>
            <person name="Sharma S."/>
            <person name="Kumar N."/>
            <person name="Patil P.P."/>
            <person name="Chaudhry V."/>
            <person name="Patil P.B."/>
        </authorList>
    </citation>
    <scope>NUCLEOTIDE SEQUENCE [LARGE SCALE GENOMIC DNA]</scope>
    <source>
        <strain evidence="2 3">NS184</strain>
    </source>
</reference>
<proteinExistence type="predicted"/>
<feature type="transmembrane region" description="Helical" evidence="1">
    <location>
        <begin position="46"/>
        <end position="65"/>
    </location>
</feature>
<keyword evidence="1" id="KW-0812">Transmembrane</keyword>
<feature type="transmembrane region" description="Helical" evidence="1">
    <location>
        <begin position="137"/>
        <end position="157"/>
    </location>
</feature>
<dbReference type="AlphaFoldDB" id="A0A175RHK7"/>
<dbReference type="STRING" id="33881.NS184_16175"/>
<dbReference type="RefSeq" id="WP_058727105.1">
    <property type="nucleotide sequence ID" value="NZ_LDQC01000117.1"/>
</dbReference>
<sequence>MRWWIRVHRVPLLLGAVLVSSLVSIGLGPVALIFPSLAGGAPFGTIPVTAIAPLAVSIMLSSCVHRPGVPAVRQVEVLEVGLAVLMIVLTAGTAVAATALGADQSSAAALFRNSITFVGTTLVARPLIGSRHQAIPGVVWLLLTAVFGRTGDGVAVWASVVTTNTAPEYWLVSAVCLALGSIAAAHRIASRR</sequence>
<gene>
    <name evidence="2" type="ORF">NS184_16175</name>
</gene>
<evidence type="ECO:0000256" key="1">
    <source>
        <dbReference type="SAM" id="Phobius"/>
    </source>
</evidence>
<accession>A0A175RHK7</accession>
<dbReference type="EMBL" id="LDQC01000117">
    <property type="protein sequence ID" value="KTR02394.1"/>
    <property type="molecule type" value="Genomic_DNA"/>
</dbReference>
<keyword evidence="1" id="KW-0472">Membrane</keyword>
<comment type="caution">
    <text evidence="2">The sequence shown here is derived from an EMBL/GenBank/DDBJ whole genome shotgun (WGS) entry which is preliminary data.</text>
</comment>
<evidence type="ECO:0000313" key="2">
    <source>
        <dbReference type="EMBL" id="KTR02394.1"/>
    </source>
</evidence>
<keyword evidence="1" id="KW-1133">Transmembrane helix</keyword>
<feature type="transmembrane region" description="Helical" evidence="1">
    <location>
        <begin position="77"/>
        <end position="100"/>
    </location>
</feature>
<dbReference type="OrthoDB" id="5023614at2"/>
<dbReference type="Proteomes" id="UP000078252">
    <property type="component" value="Unassembled WGS sequence"/>
</dbReference>
<name>A0A175RHK7_9MICO</name>
<feature type="transmembrane region" description="Helical" evidence="1">
    <location>
        <begin position="169"/>
        <end position="189"/>
    </location>
</feature>
<protein>
    <submittedName>
        <fullName evidence="2">Uncharacterized protein</fullName>
    </submittedName>
</protein>
<organism evidence="2 3">
    <name type="scientific">Curtobacterium luteum</name>
    <dbReference type="NCBI Taxonomy" id="33881"/>
    <lineage>
        <taxon>Bacteria</taxon>
        <taxon>Bacillati</taxon>
        <taxon>Actinomycetota</taxon>
        <taxon>Actinomycetes</taxon>
        <taxon>Micrococcales</taxon>
        <taxon>Microbacteriaceae</taxon>
        <taxon>Curtobacterium</taxon>
    </lineage>
</organism>
<feature type="transmembrane region" description="Helical" evidence="1">
    <location>
        <begin position="106"/>
        <end position="125"/>
    </location>
</feature>
<feature type="transmembrane region" description="Helical" evidence="1">
    <location>
        <begin position="12"/>
        <end position="34"/>
    </location>
</feature>
<dbReference type="PATRIC" id="fig|33881.3.peg.244"/>
<evidence type="ECO:0000313" key="3">
    <source>
        <dbReference type="Proteomes" id="UP000078252"/>
    </source>
</evidence>